<keyword evidence="2" id="KW-1185">Reference proteome</keyword>
<dbReference type="AlphaFoldDB" id="A0A397S3K4"/>
<reference evidence="1 2" key="1">
    <citation type="submission" date="2018-06" db="EMBL/GenBank/DDBJ databases">
        <title>Comparative genomics reveals the genomic features of Rhizophagus irregularis, R. cerebriforme, R. diaphanum and Gigaspora rosea, and their symbiotic lifestyle signature.</title>
        <authorList>
            <person name="Morin E."/>
            <person name="San Clemente H."/>
            <person name="Chen E.C.H."/>
            <person name="De La Providencia I."/>
            <person name="Hainaut M."/>
            <person name="Kuo A."/>
            <person name="Kohler A."/>
            <person name="Murat C."/>
            <person name="Tang N."/>
            <person name="Roy S."/>
            <person name="Loubradou J."/>
            <person name="Henrissat B."/>
            <person name="Grigoriev I.V."/>
            <person name="Corradi N."/>
            <person name="Roux C."/>
            <person name="Martin F.M."/>
        </authorList>
    </citation>
    <scope>NUCLEOTIDE SEQUENCE [LARGE SCALE GENOMIC DNA]</scope>
    <source>
        <strain evidence="1 2">DAOM 227022</strain>
    </source>
</reference>
<dbReference type="Proteomes" id="UP000265703">
    <property type="component" value="Unassembled WGS sequence"/>
</dbReference>
<organism evidence="1 2">
    <name type="scientific">Glomus cerebriforme</name>
    <dbReference type="NCBI Taxonomy" id="658196"/>
    <lineage>
        <taxon>Eukaryota</taxon>
        <taxon>Fungi</taxon>
        <taxon>Fungi incertae sedis</taxon>
        <taxon>Mucoromycota</taxon>
        <taxon>Glomeromycotina</taxon>
        <taxon>Glomeromycetes</taxon>
        <taxon>Glomerales</taxon>
        <taxon>Glomeraceae</taxon>
        <taxon>Glomus</taxon>
    </lineage>
</organism>
<dbReference type="OrthoDB" id="2341187at2759"/>
<comment type="caution">
    <text evidence="1">The sequence shown here is derived from an EMBL/GenBank/DDBJ whole genome shotgun (WGS) entry which is preliminary data.</text>
</comment>
<protein>
    <submittedName>
        <fullName evidence="1">Uncharacterized protein</fullName>
    </submittedName>
</protein>
<dbReference type="EMBL" id="QKYT01001055">
    <property type="protein sequence ID" value="RIA80072.1"/>
    <property type="molecule type" value="Genomic_DNA"/>
</dbReference>
<proteinExistence type="predicted"/>
<name>A0A397S3K4_9GLOM</name>
<evidence type="ECO:0000313" key="2">
    <source>
        <dbReference type="Proteomes" id="UP000265703"/>
    </source>
</evidence>
<evidence type="ECO:0000313" key="1">
    <source>
        <dbReference type="EMBL" id="RIA80072.1"/>
    </source>
</evidence>
<accession>A0A397S3K4</accession>
<gene>
    <name evidence="1" type="ORF">C1645_839359</name>
</gene>
<sequence length="214" mass="24067">MLYIYPNYLVLSERTSEENNLRISVEAYNIFLKKNGSTGYKFHWDNENVVRVNPPIDIALQSYHCDPFNIRTKIGADIAICLHSTLVQAPLNPGPPSGDVKLNPHARVIVEVAVIEDLDFLNRKCENWLLSQYVRSVFRIKIYDKRKGTNHPPVRSRSSTLAGVSVLEFNSNQPTGCIGTGLPNYTVTILVSDVFWNPPILAGVPNLLGYIVRD</sequence>